<reference evidence="2" key="2">
    <citation type="submission" date="2020-09" db="EMBL/GenBank/DDBJ databases">
        <authorList>
            <person name="Sun Q."/>
            <person name="Zhou Y."/>
        </authorList>
    </citation>
    <scope>NUCLEOTIDE SEQUENCE</scope>
    <source>
        <strain evidence="2">CGMCC 1.15447</strain>
    </source>
</reference>
<reference evidence="2" key="1">
    <citation type="journal article" date="2014" name="Int. J. Syst. Evol. Microbiol.">
        <title>Complete genome sequence of Corynebacterium casei LMG S-19264T (=DSM 44701T), isolated from a smear-ripened cheese.</title>
        <authorList>
            <consortium name="US DOE Joint Genome Institute (JGI-PGF)"/>
            <person name="Walter F."/>
            <person name="Albersmeier A."/>
            <person name="Kalinowski J."/>
            <person name="Ruckert C."/>
        </authorList>
    </citation>
    <scope>NUCLEOTIDE SEQUENCE</scope>
    <source>
        <strain evidence="2">CGMCC 1.15447</strain>
    </source>
</reference>
<keyword evidence="1" id="KW-0802">TPR repeat</keyword>
<dbReference type="EMBL" id="BMJB01000003">
    <property type="protein sequence ID" value="GGA78265.1"/>
    <property type="molecule type" value="Genomic_DNA"/>
</dbReference>
<proteinExistence type="predicted"/>
<dbReference type="AlphaFoldDB" id="A0A916W8P7"/>
<gene>
    <name evidence="2" type="ORF">GCM10011507_31870</name>
</gene>
<feature type="repeat" description="TPR" evidence="1">
    <location>
        <begin position="230"/>
        <end position="263"/>
    </location>
</feature>
<protein>
    <recommendedName>
        <fullName evidence="4">Tetratricopeptide repeat protein</fullName>
    </recommendedName>
</protein>
<evidence type="ECO:0008006" key="4">
    <source>
        <dbReference type="Google" id="ProtNLM"/>
    </source>
</evidence>
<dbReference type="Pfam" id="PF13181">
    <property type="entry name" value="TPR_8"/>
    <property type="match status" value="2"/>
</dbReference>
<keyword evidence="3" id="KW-1185">Reference proteome</keyword>
<dbReference type="SMART" id="SM00028">
    <property type="entry name" value="TPR"/>
    <property type="match status" value="7"/>
</dbReference>
<dbReference type="InterPro" id="IPR019734">
    <property type="entry name" value="TPR_rpt"/>
</dbReference>
<dbReference type="Pfam" id="PF14559">
    <property type="entry name" value="TPR_19"/>
    <property type="match status" value="1"/>
</dbReference>
<dbReference type="PANTHER" id="PTHR12558">
    <property type="entry name" value="CELL DIVISION CYCLE 16,23,27"/>
    <property type="match status" value="1"/>
</dbReference>
<dbReference type="SUPFAM" id="SSF48452">
    <property type="entry name" value="TPR-like"/>
    <property type="match status" value="2"/>
</dbReference>
<dbReference type="InterPro" id="IPR011990">
    <property type="entry name" value="TPR-like_helical_dom_sf"/>
</dbReference>
<evidence type="ECO:0000313" key="2">
    <source>
        <dbReference type="EMBL" id="GGA78265.1"/>
    </source>
</evidence>
<organism evidence="2 3">
    <name type="scientific">Edaphobacter acidisoli</name>
    <dbReference type="NCBI Taxonomy" id="2040573"/>
    <lineage>
        <taxon>Bacteria</taxon>
        <taxon>Pseudomonadati</taxon>
        <taxon>Acidobacteriota</taxon>
        <taxon>Terriglobia</taxon>
        <taxon>Terriglobales</taxon>
        <taxon>Acidobacteriaceae</taxon>
        <taxon>Edaphobacter</taxon>
    </lineage>
</organism>
<sequence>MAFSGKREMASALSAYQHALRLAPAYLPALEGAAQIEYQQGSERAEPLLLRVLALRPDDPTTHAMLASLDFRGNQCADAVPHFQQAAAVLEAQPVLLTEFASCLTALDRDQDAIPILQRVLTLDPSRPSARYNLALAQWNAGHTPDAIETIEPLLESNPDDEDVLTLGADIYESNNDTPRAVELLRHAILANPRKVEAYLQFSTLSYNHASFQVGIDMLAAGLTRLPNDPRLYLARAVLYSEKGDYAKATEDFDTVNRLDPNLAIADVAEGLSQSEQHKSKAALASFREAARAHPNDAFAQYLLAETLSEQQTRPGTAEYAEAVSAARRAADLNPRMSSALDLLSTLFLRAGHAQEAINYSRKALSINPNDQQALYHLMLALRKTDQRDEVPAILKRLIAARNAQSTTTKKRYKLDEGP</sequence>
<dbReference type="Gene3D" id="1.25.40.10">
    <property type="entry name" value="Tetratricopeptide repeat domain"/>
    <property type="match status" value="3"/>
</dbReference>
<dbReference type="PROSITE" id="PS50005">
    <property type="entry name" value="TPR"/>
    <property type="match status" value="2"/>
</dbReference>
<evidence type="ECO:0000313" key="3">
    <source>
        <dbReference type="Proteomes" id="UP000648801"/>
    </source>
</evidence>
<comment type="caution">
    <text evidence="2">The sequence shown here is derived from an EMBL/GenBank/DDBJ whole genome shotgun (WGS) entry which is preliminary data.</text>
</comment>
<dbReference type="Proteomes" id="UP000648801">
    <property type="component" value="Unassembled WGS sequence"/>
</dbReference>
<accession>A0A916W8P7</accession>
<feature type="repeat" description="TPR" evidence="1">
    <location>
        <begin position="338"/>
        <end position="371"/>
    </location>
</feature>
<evidence type="ECO:0000256" key="1">
    <source>
        <dbReference type="PROSITE-ProRule" id="PRU00339"/>
    </source>
</evidence>
<dbReference type="PANTHER" id="PTHR12558:SF13">
    <property type="entry name" value="CELL DIVISION CYCLE PROTEIN 27 HOMOLOG"/>
    <property type="match status" value="1"/>
</dbReference>
<dbReference type="Pfam" id="PF13432">
    <property type="entry name" value="TPR_16"/>
    <property type="match status" value="1"/>
</dbReference>
<name>A0A916W8P7_9BACT</name>